<proteinExistence type="predicted"/>
<dbReference type="InterPro" id="IPR001878">
    <property type="entry name" value="Znf_CCHC"/>
</dbReference>
<organism evidence="5 6">
    <name type="scientific">Stylonychia lemnae</name>
    <name type="common">Ciliate</name>
    <dbReference type="NCBI Taxonomy" id="5949"/>
    <lineage>
        <taxon>Eukaryota</taxon>
        <taxon>Sar</taxon>
        <taxon>Alveolata</taxon>
        <taxon>Ciliophora</taxon>
        <taxon>Intramacronucleata</taxon>
        <taxon>Spirotrichea</taxon>
        <taxon>Stichotrichia</taxon>
        <taxon>Sporadotrichida</taxon>
        <taxon>Oxytrichidae</taxon>
        <taxon>Stylonychinae</taxon>
        <taxon>Stylonychia</taxon>
    </lineage>
</organism>
<dbReference type="SUPFAM" id="SSF57850">
    <property type="entry name" value="RING/U-box"/>
    <property type="match status" value="1"/>
</dbReference>
<feature type="region of interest" description="Disordered" evidence="2">
    <location>
        <begin position="208"/>
        <end position="234"/>
    </location>
</feature>
<dbReference type="PROSITE" id="PS50089">
    <property type="entry name" value="ZF_RING_2"/>
    <property type="match status" value="1"/>
</dbReference>
<evidence type="ECO:0000313" key="5">
    <source>
        <dbReference type="EMBL" id="CDW76888.1"/>
    </source>
</evidence>
<dbReference type="PROSITE" id="PS50158">
    <property type="entry name" value="ZF_CCHC"/>
    <property type="match status" value="1"/>
</dbReference>
<protein>
    <submittedName>
        <fullName evidence="5">Dwnn-domain-containing protein</fullName>
    </submittedName>
</protein>
<dbReference type="CDD" id="cd16620">
    <property type="entry name" value="vRING-HC-C4C4_RBBP6"/>
    <property type="match status" value="1"/>
</dbReference>
<feature type="domain" description="RING-type" evidence="3">
    <location>
        <begin position="313"/>
        <end position="353"/>
    </location>
</feature>
<name>A0A078A3Q9_STYLE</name>
<dbReference type="InterPro" id="IPR036875">
    <property type="entry name" value="Znf_CCHC_sf"/>
</dbReference>
<dbReference type="EMBL" id="CCKQ01005637">
    <property type="protein sequence ID" value="CDW76888.1"/>
    <property type="molecule type" value="Genomic_DNA"/>
</dbReference>
<feature type="compositionally biased region" description="Low complexity" evidence="2">
    <location>
        <begin position="416"/>
        <end position="452"/>
    </location>
</feature>
<dbReference type="GO" id="GO:0008270">
    <property type="term" value="F:zinc ion binding"/>
    <property type="evidence" value="ECO:0007669"/>
    <property type="project" value="UniProtKB-KW"/>
</dbReference>
<feature type="compositionally biased region" description="Basic residues" evidence="2">
    <location>
        <begin position="607"/>
        <end position="616"/>
    </location>
</feature>
<feature type="domain" description="CCHC-type" evidence="4">
    <location>
        <begin position="200"/>
        <end position="215"/>
    </location>
</feature>
<evidence type="ECO:0000259" key="4">
    <source>
        <dbReference type="PROSITE" id="PS50158"/>
    </source>
</evidence>
<dbReference type="AlphaFoldDB" id="A0A078A3Q9"/>
<keyword evidence="1" id="KW-0479">Metal-binding</keyword>
<reference evidence="5 6" key="1">
    <citation type="submission" date="2014-06" db="EMBL/GenBank/DDBJ databases">
        <authorList>
            <person name="Swart Estienne"/>
        </authorList>
    </citation>
    <scope>NUCLEOTIDE SEQUENCE [LARGE SCALE GENOMIC DNA]</scope>
    <source>
        <strain evidence="5 6">130c</strain>
    </source>
</reference>
<dbReference type="OrthoDB" id="106784at2759"/>
<keyword evidence="1" id="KW-0862">Zinc</keyword>
<gene>
    <name evidence="5" type="primary">Contig4057.g4339</name>
    <name evidence="5" type="ORF">STYLEM_5853</name>
</gene>
<keyword evidence="1" id="KW-0863">Zinc-finger</keyword>
<feature type="region of interest" description="Disordered" evidence="2">
    <location>
        <begin position="574"/>
        <end position="616"/>
    </location>
</feature>
<dbReference type="InParanoid" id="A0A078A3Q9"/>
<evidence type="ECO:0000256" key="2">
    <source>
        <dbReference type="SAM" id="MobiDB-lite"/>
    </source>
</evidence>
<feature type="region of interest" description="Disordered" evidence="2">
    <location>
        <begin position="416"/>
        <end position="453"/>
    </location>
</feature>
<accession>A0A078A3Q9</accession>
<dbReference type="InterPro" id="IPR001841">
    <property type="entry name" value="Znf_RING"/>
</dbReference>
<dbReference type="Proteomes" id="UP000039865">
    <property type="component" value="Unassembled WGS sequence"/>
</dbReference>
<keyword evidence="6" id="KW-1185">Reference proteome</keyword>
<dbReference type="Gene3D" id="3.30.40.10">
    <property type="entry name" value="Zinc/RING finger domain, C3HC4 (zinc finger)"/>
    <property type="match status" value="1"/>
</dbReference>
<dbReference type="GO" id="GO:0003676">
    <property type="term" value="F:nucleic acid binding"/>
    <property type="evidence" value="ECO:0007669"/>
    <property type="project" value="InterPro"/>
</dbReference>
<evidence type="ECO:0000256" key="1">
    <source>
        <dbReference type="PROSITE-ProRule" id="PRU00047"/>
    </source>
</evidence>
<sequence>MKVFYRKKNESVINQKRLPIEGESEPAFKIAYYIKIEENIDDNLKVQIFDNKTSQLFNDNDLIPKDSFLEYEVLTPEQMLQHQRQAQQQQALEAAASKLQGNPLLVGLNQQIAQTQDQAQQEAKPQDQNNFLNIMNENKKKTELHVKHRNQMAVAQNEGVSHSNPQRNYNNFNQANNQVLNNPMFESFRTQKFEIHKNYRCQRCQQPGHHIKECPTNSDPTYDPYKGKGQPKDQAWKRDLGINNQEFLDNKHKVFREIIKESRIYGGQFDIKKFKQQQSNPSDVFNVTTVQGQNIGSSLKSNWREQIPPSLVCQICKDLIKRASLTKCCAFSGCQKCLQQKLIERQFQCPYCKSVNVYAEDIIPNQQLRLVAEWFSRQMLIQDKVEEIEIKRTSNQDKDEMIYMISKIEQTFQSHDQMQQQQRMLLQQQQDLQNQHYDSDSQSSQGEGSQDQHLQVKEGDIDLNSNQDLNNQIMLKGAVDPANPLKFNPQLHSGTKFDPALGRRVPVTDPNELPKIGGASNTQNINDLQTQARFYQMQMMQLMQQNMTQAQMMGRYQFQGANYPGQIMMDHNAGMINPNGASGNHFDRDHGQGRRRSRSRSDGDRARNKKKKSKKH</sequence>
<dbReference type="Gene3D" id="4.10.60.10">
    <property type="entry name" value="Zinc finger, CCHC-type"/>
    <property type="match status" value="1"/>
</dbReference>
<dbReference type="SUPFAM" id="SSF57756">
    <property type="entry name" value="Retrovirus zinc finger-like domains"/>
    <property type="match status" value="1"/>
</dbReference>
<evidence type="ECO:0000313" key="6">
    <source>
        <dbReference type="Proteomes" id="UP000039865"/>
    </source>
</evidence>
<dbReference type="InterPro" id="IPR013083">
    <property type="entry name" value="Znf_RING/FYVE/PHD"/>
</dbReference>
<evidence type="ECO:0000259" key="3">
    <source>
        <dbReference type="PROSITE" id="PS50089"/>
    </source>
</evidence>